<evidence type="ECO:0000313" key="3">
    <source>
        <dbReference type="Proteomes" id="UP000286501"/>
    </source>
</evidence>
<evidence type="ECO:0000313" key="1">
    <source>
        <dbReference type="EMBL" id="MQN76684.1"/>
    </source>
</evidence>
<reference evidence="4" key="2">
    <citation type="submission" date="2019-09" db="EMBL/GenBank/DDBJ databases">
        <title>Distinct polysaccharide growth profiles of human intestinal Prevotella copri isolates.</title>
        <authorList>
            <person name="Fehlner-Peach H."/>
            <person name="Magnabosco C."/>
            <person name="Raghavan V."/>
            <person name="Scher J.U."/>
            <person name="Tett A."/>
            <person name="Cox L.M."/>
            <person name="Gottsegen C."/>
            <person name="Watters A."/>
            <person name="Wiltshire- Gordon J.D."/>
            <person name="Segata N."/>
            <person name="Bonneau R."/>
            <person name="Littman D.R."/>
        </authorList>
    </citation>
    <scope>NUCLEOTIDE SEQUENCE [LARGE SCALE GENOMIC DNA]</scope>
    <source>
        <strain evidence="4">BU41712</strain>
    </source>
</reference>
<gene>
    <name evidence="2" type="ORF">DW250_05410</name>
    <name evidence="1" type="ORF">F7D71_02135</name>
</gene>
<sequence length="61" mass="6777">MNEIKVGERVTIILEAVEHDTCEGCFFKGVAGYCGAAPLGLKCLPKYRSDKKNVIFKEVKE</sequence>
<dbReference type="Proteomes" id="UP000423156">
    <property type="component" value="Unassembled WGS sequence"/>
</dbReference>
<evidence type="ECO:0000313" key="2">
    <source>
        <dbReference type="EMBL" id="RHG67093.1"/>
    </source>
</evidence>
<accession>A0A3R6HGG8</accession>
<dbReference type="EMBL" id="QRIN01000016">
    <property type="protein sequence ID" value="RHG67093.1"/>
    <property type="molecule type" value="Genomic_DNA"/>
</dbReference>
<protein>
    <submittedName>
        <fullName evidence="2">Uncharacterized protein</fullName>
    </submittedName>
</protein>
<dbReference type="EMBL" id="VZBZ01000013">
    <property type="protein sequence ID" value="MQN76684.1"/>
    <property type="molecule type" value="Genomic_DNA"/>
</dbReference>
<comment type="caution">
    <text evidence="2">The sequence shown here is derived from an EMBL/GenBank/DDBJ whole genome shotgun (WGS) entry which is preliminary data.</text>
</comment>
<dbReference type="RefSeq" id="WP_118200559.1">
    <property type="nucleotide sequence ID" value="NZ_JBALKJ010000003.1"/>
</dbReference>
<name>A0A3R6HGG8_9BACT</name>
<reference evidence="1" key="3">
    <citation type="submission" date="2022-12" db="EMBL/GenBank/DDBJ databases">
        <title>Distinct polysaccharide growth profiles of human intestinal Prevotella copri isolates.</title>
        <authorList>
            <person name="Fehlner-Peach H."/>
            <person name="Magnabosco C."/>
            <person name="Raghavan V."/>
            <person name="Scher J.U."/>
            <person name="Tett A."/>
            <person name="Cox L.M."/>
            <person name="Gottsegen C."/>
            <person name="Watters A."/>
            <person name="Wiltshire- Gordon J.D."/>
            <person name="Segata N."/>
            <person name="Bonneau R."/>
            <person name="Littman D.R."/>
        </authorList>
    </citation>
    <scope>NUCLEOTIDE SEQUENCE</scope>
    <source>
        <strain evidence="1">BU41712</strain>
    </source>
</reference>
<evidence type="ECO:0000313" key="4">
    <source>
        <dbReference type="Proteomes" id="UP000423156"/>
    </source>
</evidence>
<organism evidence="2 3">
    <name type="scientific">Segatella copri</name>
    <dbReference type="NCBI Taxonomy" id="165179"/>
    <lineage>
        <taxon>Bacteria</taxon>
        <taxon>Pseudomonadati</taxon>
        <taxon>Bacteroidota</taxon>
        <taxon>Bacteroidia</taxon>
        <taxon>Bacteroidales</taxon>
        <taxon>Prevotellaceae</taxon>
        <taxon>Segatella</taxon>
    </lineage>
</organism>
<dbReference type="Proteomes" id="UP000286501">
    <property type="component" value="Unassembled WGS sequence"/>
</dbReference>
<dbReference type="AlphaFoldDB" id="A0A3R6HGG8"/>
<reference evidence="2 3" key="1">
    <citation type="submission" date="2018-08" db="EMBL/GenBank/DDBJ databases">
        <title>A genome reference for cultivated species of the human gut microbiota.</title>
        <authorList>
            <person name="Zou Y."/>
            <person name="Xue W."/>
            <person name="Luo G."/>
        </authorList>
    </citation>
    <scope>NUCLEOTIDE SEQUENCE [LARGE SCALE GENOMIC DNA]</scope>
    <source>
        <strain evidence="2 3">AM22-1</strain>
    </source>
</reference>
<proteinExistence type="predicted"/>